<evidence type="ECO:0000256" key="1">
    <source>
        <dbReference type="SAM" id="MobiDB-lite"/>
    </source>
</evidence>
<accession>A0AB74UNG3</accession>
<evidence type="ECO:0000313" key="3">
    <source>
        <dbReference type="EMBL" id="XIA17875.1"/>
    </source>
</evidence>
<feature type="compositionally biased region" description="Basic and acidic residues" evidence="1">
    <location>
        <begin position="207"/>
        <end position="226"/>
    </location>
</feature>
<keyword evidence="2" id="KW-0732">Signal</keyword>
<dbReference type="EMBL" id="CP170721">
    <property type="protein sequence ID" value="XIA17875.1"/>
    <property type="molecule type" value="Genomic_DNA"/>
</dbReference>
<gene>
    <name evidence="3" type="ORF">ACFYG5_15095</name>
</gene>
<proteinExistence type="predicted"/>
<feature type="compositionally biased region" description="Basic and acidic residues" evidence="1">
    <location>
        <begin position="239"/>
        <end position="253"/>
    </location>
</feature>
<organism evidence="3">
    <name type="scientific">Rhodanobacter sp. FW102-FHT14D07</name>
    <dbReference type="NCBI Taxonomy" id="3351462"/>
    <lineage>
        <taxon>Bacteria</taxon>
        <taxon>Pseudomonadati</taxon>
        <taxon>Pseudomonadota</taxon>
        <taxon>Gammaproteobacteria</taxon>
        <taxon>Lysobacterales</taxon>
        <taxon>Rhodanobacteraceae</taxon>
        <taxon>Rhodanobacter</taxon>
    </lineage>
</organism>
<feature type="chain" id="PRO_5044499691" evidence="2">
    <location>
        <begin position="27"/>
        <end position="260"/>
    </location>
</feature>
<dbReference type="RefSeq" id="WP_395121009.1">
    <property type="nucleotide sequence ID" value="NZ_CP170721.1"/>
</dbReference>
<name>A0AB74UNG3_9GAMM</name>
<feature type="signal peptide" evidence="2">
    <location>
        <begin position="1"/>
        <end position="26"/>
    </location>
</feature>
<sequence length="260" mass="26126">MKSRHLKSTLLCAAVLGALSLAPAMAQTAPPPDAPVSASANGQESTRLSTEFAAFAGSDANAQALVAGLRDGSAIALDDVITNADGTTTTTTTTFTPATGQMGYGNVKIALSLAEASLAQAGITEPTAAEIEAALNGGTMVLADGSSIDLDGVLAARAAGEGWGQIANSMGFKLGDVMRSPKATGSASASAHGHVDVSVAKVEFGKSHMGDHPTAADHPGKPDTAGKPDIANRPALPERPQRPERPQIPDHPTHVGRPGG</sequence>
<reference evidence="3" key="1">
    <citation type="submission" date="2024-10" db="EMBL/GenBank/DDBJ databases">
        <authorList>
            <person name="Lesea H.P."/>
            <person name="Kuehl J.V."/>
            <person name="Chandonia J.-M."/>
        </authorList>
    </citation>
    <scope>NUCLEOTIDE SEQUENCE</scope>
    <source>
        <strain evidence="3">FW102-FHT14D07</strain>
    </source>
</reference>
<dbReference type="AlphaFoldDB" id="A0AB74UNG3"/>
<protein>
    <submittedName>
        <fullName evidence="3">Uncharacterized protein</fullName>
    </submittedName>
</protein>
<evidence type="ECO:0000256" key="2">
    <source>
        <dbReference type="SAM" id="SignalP"/>
    </source>
</evidence>
<feature type="region of interest" description="Disordered" evidence="1">
    <location>
        <begin position="207"/>
        <end position="260"/>
    </location>
</feature>